<feature type="chain" id="PRO_5042991200" description="Sushi domain-containing protein" evidence="2">
    <location>
        <begin position="19"/>
        <end position="163"/>
    </location>
</feature>
<gene>
    <name evidence="4" type="ORF">V1264_002388</name>
</gene>
<evidence type="ECO:0000313" key="4">
    <source>
        <dbReference type="EMBL" id="KAK7116767.1"/>
    </source>
</evidence>
<reference evidence="4 5" key="1">
    <citation type="submission" date="2024-02" db="EMBL/GenBank/DDBJ databases">
        <title>Chromosome-scale genome assembly of the rough periwinkle Littorina saxatilis.</title>
        <authorList>
            <person name="De Jode A."/>
            <person name="Faria R."/>
            <person name="Formenti G."/>
            <person name="Sims Y."/>
            <person name="Smith T.P."/>
            <person name="Tracey A."/>
            <person name="Wood J.M.D."/>
            <person name="Zagrodzka Z.B."/>
            <person name="Johannesson K."/>
            <person name="Butlin R.K."/>
            <person name="Leder E.H."/>
        </authorList>
    </citation>
    <scope>NUCLEOTIDE SEQUENCE [LARGE SCALE GENOMIC DNA]</scope>
    <source>
        <strain evidence="4">Snail1</strain>
        <tissue evidence="4">Muscle</tissue>
    </source>
</reference>
<dbReference type="SMART" id="SM00032">
    <property type="entry name" value="CCP"/>
    <property type="match status" value="2"/>
</dbReference>
<comment type="caution">
    <text evidence="4">The sequence shown here is derived from an EMBL/GenBank/DDBJ whole genome shotgun (WGS) entry which is preliminary data.</text>
</comment>
<feature type="domain" description="Sushi" evidence="3">
    <location>
        <begin position="40"/>
        <end position="95"/>
    </location>
</feature>
<proteinExistence type="predicted"/>
<feature type="domain" description="Sushi" evidence="3">
    <location>
        <begin position="102"/>
        <end position="158"/>
    </location>
</feature>
<evidence type="ECO:0000313" key="5">
    <source>
        <dbReference type="Proteomes" id="UP001374579"/>
    </source>
</evidence>
<dbReference type="SUPFAM" id="SSF57535">
    <property type="entry name" value="Complement control module/SCR domain"/>
    <property type="match status" value="2"/>
</dbReference>
<organism evidence="4 5">
    <name type="scientific">Littorina saxatilis</name>
    <dbReference type="NCBI Taxonomy" id="31220"/>
    <lineage>
        <taxon>Eukaryota</taxon>
        <taxon>Metazoa</taxon>
        <taxon>Spiralia</taxon>
        <taxon>Lophotrochozoa</taxon>
        <taxon>Mollusca</taxon>
        <taxon>Gastropoda</taxon>
        <taxon>Caenogastropoda</taxon>
        <taxon>Littorinimorpha</taxon>
        <taxon>Littorinoidea</taxon>
        <taxon>Littorinidae</taxon>
        <taxon>Littorina</taxon>
    </lineage>
</organism>
<keyword evidence="2" id="KW-0732">Signal</keyword>
<keyword evidence="5" id="KW-1185">Reference proteome</keyword>
<evidence type="ECO:0000256" key="2">
    <source>
        <dbReference type="SAM" id="SignalP"/>
    </source>
</evidence>
<dbReference type="InterPro" id="IPR000436">
    <property type="entry name" value="Sushi_SCR_CCP_dom"/>
</dbReference>
<dbReference type="Pfam" id="PF00084">
    <property type="entry name" value="Sushi"/>
    <property type="match status" value="1"/>
</dbReference>
<dbReference type="AlphaFoldDB" id="A0AAN9C3B3"/>
<dbReference type="CDD" id="cd00033">
    <property type="entry name" value="CCP"/>
    <property type="match status" value="1"/>
</dbReference>
<dbReference type="EMBL" id="JBAMIC010000001">
    <property type="protein sequence ID" value="KAK7116767.1"/>
    <property type="molecule type" value="Genomic_DNA"/>
</dbReference>
<protein>
    <recommendedName>
        <fullName evidence="3">Sushi domain-containing protein</fullName>
    </recommendedName>
</protein>
<accession>A0AAN9C3B3</accession>
<evidence type="ECO:0000256" key="1">
    <source>
        <dbReference type="ARBA" id="ARBA00023157"/>
    </source>
</evidence>
<name>A0AAN9C3B3_9CAEN</name>
<dbReference type="Gene3D" id="2.10.70.10">
    <property type="entry name" value="Complement Module, domain 1"/>
    <property type="match status" value="1"/>
</dbReference>
<evidence type="ECO:0000259" key="3">
    <source>
        <dbReference type="SMART" id="SM00032"/>
    </source>
</evidence>
<sequence length="163" mass="18484">MATWQCLVLFTALRSVTGLTEASFLSETTTPRDTMKKPCMKAHPPSIRNARTTRVHSDELYVSCKPTYVMVSPQRSQYLRCQPSGRAWQNFTGSCDKLVTMCGDIPPIRHATVRLWLSPFGFGQAYNVTCDPGYVMTPEGASSWLQCQANRWQLQVRCGRYHQ</sequence>
<dbReference type="InterPro" id="IPR035976">
    <property type="entry name" value="Sushi/SCR/CCP_sf"/>
</dbReference>
<keyword evidence="1" id="KW-1015">Disulfide bond</keyword>
<dbReference type="Proteomes" id="UP001374579">
    <property type="component" value="Unassembled WGS sequence"/>
</dbReference>
<feature type="signal peptide" evidence="2">
    <location>
        <begin position="1"/>
        <end position="18"/>
    </location>
</feature>